<evidence type="ECO:0000313" key="3">
    <source>
        <dbReference type="EMBL" id="MFC3960233.1"/>
    </source>
</evidence>
<dbReference type="EMBL" id="JBHSAQ010000016">
    <property type="protein sequence ID" value="MFC3960233.1"/>
    <property type="molecule type" value="Genomic_DNA"/>
</dbReference>
<evidence type="ECO:0000313" key="4">
    <source>
        <dbReference type="Proteomes" id="UP001595846"/>
    </source>
</evidence>
<dbReference type="Pfam" id="PF26297">
    <property type="entry name" value="DUF8081"/>
    <property type="match status" value="1"/>
</dbReference>
<comment type="caution">
    <text evidence="3">The sequence shown here is derived from an EMBL/GenBank/DDBJ whole genome shotgun (WGS) entry which is preliminary data.</text>
</comment>
<dbReference type="AlphaFoldDB" id="A0ABD5NU03"/>
<reference evidence="3 4" key="1">
    <citation type="journal article" date="2019" name="Int. J. Syst. Evol. Microbiol.">
        <title>The Global Catalogue of Microorganisms (GCM) 10K type strain sequencing project: providing services to taxonomists for standard genome sequencing and annotation.</title>
        <authorList>
            <consortium name="The Broad Institute Genomics Platform"/>
            <consortium name="The Broad Institute Genome Sequencing Center for Infectious Disease"/>
            <person name="Wu L."/>
            <person name="Ma J."/>
        </authorList>
    </citation>
    <scope>NUCLEOTIDE SEQUENCE [LARGE SCALE GENOMIC DNA]</scope>
    <source>
        <strain evidence="3 4">IBRC-M 10256</strain>
    </source>
</reference>
<sequence length="260" mass="28491">MSWEEQWPGEPYQVAEAGRVPDASPFRVALKRSACAAAAEIETLRQSAGEVLSYESRADAVAKLIHAVDCPGLRFQEPAPNDPADVDAYLVKVREPRPDAASRGDPATGWTFDTRAQQVGALAEALFSAYRYDPPPIVAYAARELERDPDSFRVIVDDDPDRVGGLDPDIDGAWHPDAAFTVRERDGTEPGGESGRVLKRYVAEVKHGSTSFERNQRDGMSRLARRDDSLDVLLVRVDLSGIPQTYDLTIRSIDDVGLPG</sequence>
<feature type="domain" description="DUF8081" evidence="2">
    <location>
        <begin position="26"/>
        <end position="92"/>
    </location>
</feature>
<evidence type="ECO:0000259" key="2">
    <source>
        <dbReference type="Pfam" id="PF26297"/>
    </source>
</evidence>
<dbReference type="GeneID" id="73901603"/>
<protein>
    <recommendedName>
        <fullName evidence="5">Protein NO VEIN C-terminal domain-containing protein</fullName>
    </recommendedName>
</protein>
<dbReference type="Proteomes" id="UP001595846">
    <property type="component" value="Unassembled WGS sequence"/>
</dbReference>
<dbReference type="RefSeq" id="WP_256532512.1">
    <property type="nucleotide sequence ID" value="NZ_CP101824.1"/>
</dbReference>
<keyword evidence="4" id="KW-1185">Reference proteome</keyword>
<dbReference type="InterPro" id="IPR058394">
    <property type="entry name" value="DUF8081"/>
</dbReference>
<dbReference type="Pfam" id="PF26295">
    <property type="entry name" value="PDDEXK_17"/>
    <property type="match status" value="1"/>
</dbReference>
<evidence type="ECO:0000259" key="1">
    <source>
        <dbReference type="Pfam" id="PF26295"/>
    </source>
</evidence>
<organism evidence="3 4">
    <name type="scientific">Halovivax cerinus</name>
    <dbReference type="NCBI Taxonomy" id="1487865"/>
    <lineage>
        <taxon>Archaea</taxon>
        <taxon>Methanobacteriati</taxon>
        <taxon>Methanobacteriota</taxon>
        <taxon>Stenosarchaea group</taxon>
        <taxon>Halobacteria</taxon>
        <taxon>Halobacteriales</taxon>
        <taxon>Natrialbaceae</taxon>
        <taxon>Halovivax</taxon>
    </lineage>
</organism>
<accession>A0ABD5NU03</accession>
<proteinExistence type="predicted"/>
<gene>
    <name evidence="3" type="ORF">ACFOUR_17910</name>
</gene>
<dbReference type="InterPro" id="IPR059118">
    <property type="entry name" value="PDDEXK_dom_halobact"/>
</dbReference>
<name>A0ABD5NU03_9EURY</name>
<feature type="domain" description="PD-(D/E)XK nuclease-like" evidence="1">
    <location>
        <begin position="117"/>
        <end position="253"/>
    </location>
</feature>
<evidence type="ECO:0008006" key="5">
    <source>
        <dbReference type="Google" id="ProtNLM"/>
    </source>
</evidence>